<feature type="region of interest" description="Disordered" evidence="3">
    <location>
        <begin position="1"/>
        <end position="81"/>
    </location>
</feature>
<feature type="compositionally biased region" description="Gly residues" evidence="3">
    <location>
        <begin position="1"/>
        <end position="10"/>
    </location>
</feature>
<gene>
    <name evidence="4" type="ORF">FB566_0937</name>
</gene>
<dbReference type="SUPFAM" id="SSF55909">
    <property type="entry name" value="Pentein"/>
    <property type="match status" value="1"/>
</dbReference>
<evidence type="ECO:0000256" key="3">
    <source>
        <dbReference type="SAM" id="MobiDB-lite"/>
    </source>
</evidence>
<keyword evidence="2" id="KW-0808">Transferase</keyword>
<evidence type="ECO:0000313" key="5">
    <source>
        <dbReference type="Proteomes" id="UP000317043"/>
    </source>
</evidence>
<proteinExistence type="inferred from homology"/>
<evidence type="ECO:0000313" key="4">
    <source>
        <dbReference type="EMBL" id="TQL75433.1"/>
    </source>
</evidence>
<comment type="similarity">
    <text evidence="1">Belongs to the amidinotransferase family.</text>
</comment>
<accession>A0A543AS73</accession>
<evidence type="ECO:0000256" key="1">
    <source>
        <dbReference type="ARBA" id="ARBA00006943"/>
    </source>
</evidence>
<dbReference type="GO" id="GO:0015067">
    <property type="term" value="F:amidinotransferase activity"/>
    <property type="evidence" value="ECO:0007669"/>
    <property type="project" value="InterPro"/>
</dbReference>
<dbReference type="InParanoid" id="A0A543AS73"/>
<reference evidence="4 5" key="1">
    <citation type="submission" date="2019-06" db="EMBL/GenBank/DDBJ databases">
        <title>Sequencing the genomes of 1000 actinobacteria strains.</title>
        <authorList>
            <person name="Klenk H.-P."/>
        </authorList>
    </citation>
    <scope>NUCLEOTIDE SEQUENCE [LARGE SCALE GENOMIC DNA]</scope>
    <source>
        <strain evidence="4 5">DSM 45928</strain>
    </source>
</reference>
<name>A0A543AS73_9ACTN</name>
<dbReference type="Proteomes" id="UP000317043">
    <property type="component" value="Unassembled WGS sequence"/>
</dbReference>
<dbReference type="Gene3D" id="3.75.10.10">
    <property type="entry name" value="L-arginine/glycine Amidinotransferase, Chain A"/>
    <property type="match status" value="1"/>
</dbReference>
<comment type="caution">
    <text evidence="4">The sequence shown here is derived from an EMBL/GenBank/DDBJ whole genome shotgun (WGS) entry which is preliminary data.</text>
</comment>
<dbReference type="InterPro" id="IPR033195">
    <property type="entry name" value="AmidinoTrfase"/>
</dbReference>
<keyword evidence="4" id="KW-0378">Hydrolase</keyword>
<evidence type="ECO:0000256" key="2">
    <source>
        <dbReference type="ARBA" id="ARBA00022679"/>
    </source>
</evidence>
<keyword evidence="5" id="KW-1185">Reference proteome</keyword>
<dbReference type="GO" id="GO:0016787">
    <property type="term" value="F:hydrolase activity"/>
    <property type="evidence" value="ECO:0007669"/>
    <property type="project" value="UniProtKB-KW"/>
</dbReference>
<organism evidence="4 5">
    <name type="scientific">Stackebrandtia endophytica</name>
    <dbReference type="NCBI Taxonomy" id="1496996"/>
    <lineage>
        <taxon>Bacteria</taxon>
        <taxon>Bacillati</taxon>
        <taxon>Actinomycetota</taxon>
        <taxon>Actinomycetes</taxon>
        <taxon>Glycomycetales</taxon>
        <taxon>Glycomycetaceae</taxon>
        <taxon>Stackebrandtia</taxon>
    </lineage>
</organism>
<dbReference type="PANTHER" id="PTHR10488">
    <property type="entry name" value="GLYCINE AMIDINOTRANSFERASE, MITOCHONDRIAL"/>
    <property type="match status" value="1"/>
</dbReference>
<dbReference type="PANTHER" id="PTHR10488:SF1">
    <property type="entry name" value="GLYCINE AMIDINOTRANSFERASE, MITOCHONDRIAL"/>
    <property type="match status" value="1"/>
</dbReference>
<protein>
    <submittedName>
        <fullName evidence="4">N-dimethylarginine dimethylaminohydrolase</fullName>
    </submittedName>
</protein>
<sequence length="349" mass="38551">MIGRCAGIGSGRRRRRGFERGEDDRGTVAGWTSPGGERVRSTADRRARRKRGGDTEVGGQLPGFPIPGWDANPIGQDMRDGDPARQAAWERERTNLREVLERHGVTVLRPRRLTAAEKAAAGDNGYANFFARDPFFTVGDQVVEASMRFQHRRDEVLPMRDLFLDRIYPADCGYVAVPRPQIPEPGDATLGPGPFLEGGDVLVLGNHVFVGNSGLASNGLGTRWLTKYLHPRGFTVEPVRLHKRILHLDCALGLVRPGLMVVCEEALLDGVPSALRDWDRIRVDLDQATALATNGLPIDPDHYVTDPAFRSIGERIEEHGVTVEYVDFAITRSLGGSFRCSTQPLLRRS</sequence>
<dbReference type="AlphaFoldDB" id="A0A543AS73"/>
<dbReference type="EMBL" id="VFOW01000001">
    <property type="protein sequence ID" value="TQL75433.1"/>
    <property type="molecule type" value="Genomic_DNA"/>
</dbReference>